<reference evidence="1 2" key="1">
    <citation type="submission" date="2014-09" db="EMBL/GenBank/DDBJ databases">
        <authorList>
            <person name="Ellenberger Sabrina"/>
        </authorList>
    </citation>
    <scope>NUCLEOTIDE SEQUENCE [LARGE SCALE GENOMIC DNA]</scope>
    <source>
        <strain evidence="1 2">CBS 412.66</strain>
    </source>
</reference>
<evidence type="ECO:0000313" key="1">
    <source>
        <dbReference type="EMBL" id="CEP17074.1"/>
    </source>
</evidence>
<sequence>MDDIQWDGILDEAVKVLFPDEKKSRRKYTPDQVRNLFILVFGKKQQVKVASNACEINASTAAGYVNQVRPVFTKYAGLGKEVDKTSQITKLFSLNKSVPTAAATRKVEVPKRNQKIFLLHSQFLAQFFESNEFARLKDAKEALKEFDNVDVSEQGIHKHMKTKCCLVVRSLEPLLFEEPGTRPVDKQLKEKSVGGRTLVLGDFDLYSDKKIQAIAEARGFVVEFSATFKFKYIWWKFTTEIYRGELDESDKLIPRMMEAAKKISRKDCQICYDGNAGKS</sequence>
<protein>
    <submittedName>
        <fullName evidence="1">Uncharacterized protein</fullName>
    </submittedName>
</protein>
<proteinExistence type="predicted"/>
<dbReference type="Proteomes" id="UP000054107">
    <property type="component" value="Unassembled WGS sequence"/>
</dbReference>
<dbReference type="AlphaFoldDB" id="A0A0B7NQ21"/>
<dbReference type="STRING" id="35722.A0A0B7NQ21"/>
<organism evidence="1 2">
    <name type="scientific">Parasitella parasitica</name>
    <dbReference type="NCBI Taxonomy" id="35722"/>
    <lineage>
        <taxon>Eukaryota</taxon>
        <taxon>Fungi</taxon>
        <taxon>Fungi incertae sedis</taxon>
        <taxon>Mucoromycota</taxon>
        <taxon>Mucoromycotina</taxon>
        <taxon>Mucoromycetes</taxon>
        <taxon>Mucorales</taxon>
        <taxon>Mucorineae</taxon>
        <taxon>Mucoraceae</taxon>
        <taxon>Parasitella</taxon>
    </lineage>
</organism>
<accession>A0A0B7NQ21</accession>
<evidence type="ECO:0000313" key="2">
    <source>
        <dbReference type="Proteomes" id="UP000054107"/>
    </source>
</evidence>
<dbReference type="EMBL" id="LN733600">
    <property type="protein sequence ID" value="CEP17074.1"/>
    <property type="molecule type" value="Genomic_DNA"/>
</dbReference>
<gene>
    <name evidence="1" type="primary">PARPA_11365.1 scaffold 44055</name>
</gene>
<keyword evidence="2" id="KW-1185">Reference proteome</keyword>
<name>A0A0B7NQ21_9FUNG</name>